<evidence type="ECO:0000259" key="1">
    <source>
        <dbReference type="Pfam" id="PF01348"/>
    </source>
</evidence>
<feature type="domain" description="Domain X" evidence="1">
    <location>
        <begin position="253"/>
        <end position="358"/>
    </location>
</feature>
<dbReference type="AlphaFoldDB" id="A0A3G3MIH7"/>
<dbReference type="EMBL" id="MH281622">
    <property type="protein sequence ID" value="AYR06605.1"/>
    <property type="molecule type" value="Genomic_DNA"/>
</dbReference>
<sequence length="368" mass="44200">MSNLMFENSLEMVSFFYLKKKTKFYINENIIFCLNSKHTKIYKKVLFIKKKEYNKVEIKKIFFEINKIFDLFSLYKLKNFNFNCTRYKTLKKAKFLLCDSTWILKLNIIEKPFCFNVFTTKKRYNYLDYSLNKIMNNFYNLEFYEFSILNKVVNLKFQYELKKNLKLISVSYNWNIEVGTNLDSLTLVCYLNEFLFSFKGSYFIIALLKDLVSKLFIGSFNIKRKICINYFKIKEIIFLDTIIKQIRKYNSIRIVLKIPIIRVFEEAESIGFVKKSGTGFKASSIGYLTNKTHKEILMFYNGFIIKILQNYFFMNNRKSFNLIIRKLKRSCALTLALKYRLRFAGKVFKKYGENLVCPETHKHFFILV</sequence>
<geneLocation type="mitochondrion" evidence="2"/>
<reference evidence="2" key="1">
    <citation type="journal article" date="2018" name="Genome Biol. Evol.">
        <title>Mitochondrial and Plastid Genomes from Coralline Red Algae Provide Insights into the Incongruent Evolutionary Histories of Organelles.</title>
        <authorList>
            <person name="Lee J."/>
            <person name="Song H.J."/>
            <person name="In Park S."/>
            <person name="Lee Y.M."/>
            <person name="Jeong S.Y."/>
            <person name="Oh Cho T."/>
            <person name="Kim J.H."/>
            <person name="Choi H.G."/>
            <person name="Choi C.G."/>
            <person name="Nelson W.A."/>
            <person name="Fredericq S."/>
            <person name="Bhattacharya D."/>
            <person name="Su Yoon H."/>
        </authorList>
    </citation>
    <scope>NUCLEOTIDE SEQUENCE</scope>
</reference>
<dbReference type="InterPro" id="IPR024937">
    <property type="entry name" value="Domain_X"/>
</dbReference>
<organism evidence="2">
    <name type="scientific">Renouxia sp</name>
    <dbReference type="NCBI Taxonomy" id="2485823"/>
    <lineage>
        <taxon>Eukaryota</taxon>
        <taxon>Rhodophyta</taxon>
        <taxon>Florideophyceae</taxon>
        <taxon>Corallinophycidae</taxon>
        <taxon>Rhodogorgonales</taxon>
        <taxon>Rhodogorgonaceae</taxon>
        <taxon>Renouxia</taxon>
    </lineage>
</organism>
<evidence type="ECO:0000313" key="2">
    <source>
        <dbReference type="EMBL" id="AYR06605.1"/>
    </source>
</evidence>
<protein>
    <recommendedName>
        <fullName evidence="1">Domain X domain-containing protein</fullName>
    </recommendedName>
</protein>
<dbReference type="GO" id="GO:0005737">
    <property type="term" value="C:cytoplasm"/>
    <property type="evidence" value="ECO:0007669"/>
    <property type="project" value="UniProtKB-ARBA"/>
</dbReference>
<dbReference type="Pfam" id="PF01348">
    <property type="entry name" value="Intron_maturas2"/>
    <property type="match status" value="1"/>
</dbReference>
<gene>
    <name evidence="2" type="primary">orf780</name>
</gene>
<proteinExistence type="predicted"/>
<keyword evidence="2" id="KW-0496">Mitochondrion</keyword>
<dbReference type="GO" id="GO:0006397">
    <property type="term" value="P:mRNA processing"/>
    <property type="evidence" value="ECO:0007669"/>
    <property type="project" value="InterPro"/>
</dbReference>
<name>A0A3G3MIH7_9FLOR</name>
<accession>A0A3G3MIH7</accession>